<proteinExistence type="predicted"/>
<sequence length="71" mass="7787">MSDVVLRPGTYQSYRIVEHDASLSVGVPANVSQGAGLYAMSIQYVAFDTSVSGTCRTQEYRFLYRSQGSLT</sequence>
<dbReference type="AlphaFoldDB" id="A0A455SM70"/>
<gene>
    <name evidence="1" type="ORF">KTC_09350</name>
</gene>
<protein>
    <submittedName>
        <fullName evidence="1">Uncharacterized protein</fullName>
    </submittedName>
</protein>
<evidence type="ECO:0000313" key="1">
    <source>
        <dbReference type="EMBL" id="BBH86184.1"/>
    </source>
</evidence>
<organism evidence="1">
    <name type="scientific">Thermosporothrix sp. COM3</name>
    <dbReference type="NCBI Taxonomy" id="2490863"/>
    <lineage>
        <taxon>Bacteria</taxon>
        <taxon>Bacillati</taxon>
        <taxon>Chloroflexota</taxon>
        <taxon>Ktedonobacteria</taxon>
        <taxon>Ktedonobacterales</taxon>
        <taxon>Thermosporotrichaceae</taxon>
        <taxon>Thermosporothrix</taxon>
    </lineage>
</organism>
<reference evidence="1" key="1">
    <citation type="submission" date="2018-12" db="EMBL/GenBank/DDBJ databases">
        <title>Novel natural products biosynthetic potential of the class Ktedonobacteria.</title>
        <authorList>
            <person name="Zheng Y."/>
            <person name="Saitou A."/>
            <person name="Wang C.M."/>
            <person name="Toyoda A."/>
            <person name="Minakuchi Y."/>
            <person name="Sekiguchi Y."/>
            <person name="Ueda K."/>
            <person name="Takano H."/>
            <person name="Sakai Y."/>
            <person name="Yokota A."/>
            <person name="Yabe S."/>
        </authorList>
    </citation>
    <scope>NUCLEOTIDE SEQUENCE</scope>
    <source>
        <strain evidence="1">COM3</strain>
    </source>
</reference>
<name>A0A455SM70_9CHLR</name>
<dbReference type="EMBL" id="AP019376">
    <property type="protein sequence ID" value="BBH86184.1"/>
    <property type="molecule type" value="Genomic_DNA"/>
</dbReference>
<accession>A0A455SM70</accession>